<dbReference type="HOGENOM" id="CLU_1697163_0_0_1"/>
<evidence type="ECO:0000313" key="3">
    <source>
        <dbReference type="Proteomes" id="UP000008281"/>
    </source>
</evidence>
<dbReference type="InParanoid" id="E3MR44"/>
<feature type="compositionally biased region" description="Basic residues" evidence="1">
    <location>
        <begin position="30"/>
        <end position="42"/>
    </location>
</feature>
<gene>
    <name evidence="2" type="ORF">CRE_13463</name>
</gene>
<reference evidence="2" key="1">
    <citation type="submission" date="2007-07" db="EMBL/GenBank/DDBJ databases">
        <title>PCAP assembly of the Caenorhabditis remanei genome.</title>
        <authorList>
            <consortium name="The Caenorhabditis remanei Sequencing Consortium"/>
            <person name="Wilson R.K."/>
        </authorList>
    </citation>
    <scope>NUCLEOTIDE SEQUENCE [LARGE SCALE GENOMIC DNA]</scope>
    <source>
        <strain evidence="2">PB4641</strain>
    </source>
</reference>
<accession>E3MR44</accession>
<protein>
    <submittedName>
        <fullName evidence="2">Uncharacterized protein</fullName>
    </submittedName>
</protein>
<keyword evidence="3" id="KW-1185">Reference proteome</keyword>
<sequence length="155" mass="18403">MDRWKGCLRSTEGGLMSEKKKKTEEEKKGRSLTKKKWKRRMEPKRGGAWKGRQQIRRDFEENMFCCREHLTQAFERDKANDQSLKAKFLECESAFNTETSTFLLGENVLLKVKMLEKKRNLRRRASSIPISLVQVILPNRLFLFQRYDEGVMQEP</sequence>
<dbReference type="EMBL" id="DS268468">
    <property type="protein sequence ID" value="EFP07206.1"/>
    <property type="molecule type" value="Genomic_DNA"/>
</dbReference>
<name>E3MR44_CAERE</name>
<evidence type="ECO:0000313" key="2">
    <source>
        <dbReference type="EMBL" id="EFP07206.1"/>
    </source>
</evidence>
<evidence type="ECO:0000256" key="1">
    <source>
        <dbReference type="SAM" id="MobiDB-lite"/>
    </source>
</evidence>
<proteinExistence type="predicted"/>
<organism evidence="3">
    <name type="scientific">Caenorhabditis remanei</name>
    <name type="common">Caenorhabditis vulgaris</name>
    <dbReference type="NCBI Taxonomy" id="31234"/>
    <lineage>
        <taxon>Eukaryota</taxon>
        <taxon>Metazoa</taxon>
        <taxon>Ecdysozoa</taxon>
        <taxon>Nematoda</taxon>
        <taxon>Chromadorea</taxon>
        <taxon>Rhabditida</taxon>
        <taxon>Rhabditina</taxon>
        <taxon>Rhabditomorpha</taxon>
        <taxon>Rhabditoidea</taxon>
        <taxon>Rhabditidae</taxon>
        <taxon>Peloderinae</taxon>
        <taxon>Caenorhabditis</taxon>
    </lineage>
</organism>
<feature type="region of interest" description="Disordered" evidence="1">
    <location>
        <begin position="1"/>
        <end position="52"/>
    </location>
</feature>
<dbReference type="Proteomes" id="UP000008281">
    <property type="component" value="Unassembled WGS sequence"/>
</dbReference>
<dbReference type="AlphaFoldDB" id="E3MR44"/>
<feature type="compositionally biased region" description="Basic and acidic residues" evidence="1">
    <location>
        <begin position="17"/>
        <end position="29"/>
    </location>
</feature>